<dbReference type="KEGG" id="lak:106159403"/>
<gene>
    <name evidence="3" type="primary">LOC106159403</name>
</gene>
<keyword evidence="2" id="KW-1185">Reference proteome</keyword>
<sequence length="654" mass="73898">MIVQKRDTVPHSEESLPTDMLAEVSNRLPVNCLSQDLSDQLSQCNSPCCNGQPAPCPSPCCNGQPAPCPSPCCNGQPAPCPSPCCNGKPPPCPSPCCNGLFMCQSPCCQNPPPQQSTPMKCNNLSDCLDFSDLSFHPDHDSTYIQDTDSESEWESPDEEAEKDDTDPVTDTKCLVFHNQLKGLFEKCLGDKFCAAPVVDRKEEWCGSMLTVKGTCLNHHDFVWRSQPVVNKQPVGNILCAGAILFTGNTFTSFKEITEALNLKTIQERQFYAIQKKHLLPCVNQMWKIHQEQLLSEYTQDEALVVAGDGRCDSPGHTATFGTYSLMDTKTNRILTTNVVKVTEVPNSYHMENEGLVRCMQDLHNSGVTVHTIATDRHPQITKTLREKYPSVEQQYDVWHLDKSVKKKLSAVVKKKECADLQPWAKAISHHLWWSADSCQGNALELKERWQSILRHTVNIHEWTVGQRFLKCAHEDLSDKQSRSKKWLKAGSPAHKALQSIVLDKRLTKDLESVTGFCHTGHLEVYHNMLLKYAPKRLSFSYEGTVARTLLAVLDNNHNQNREQVVNKNGTLRWNVRWSKVTKRFTAQKVMGQKDMEFRQHLMQCAVDRVERGLGEEIDKIFVPELARNTVAKTPKPTRDEVVQGHISRFRKLTY</sequence>
<organism evidence="2 3">
    <name type="scientific">Lingula anatina</name>
    <name type="common">Brachiopod</name>
    <name type="synonym">Lingula unguis</name>
    <dbReference type="NCBI Taxonomy" id="7574"/>
    <lineage>
        <taxon>Eukaryota</taxon>
        <taxon>Metazoa</taxon>
        <taxon>Spiralia</taxon>
        <taxon>Lophotrochozoa</taxon>
        <taxon>Brachiopoda</taxon>
        <taxon>Linguliformea</taxon>
        <taxon>Lingulata</taxon>
        <taxon>Lingulida</taxon>
        <taxon>Linguloidea</taxon>
        <taxon>Lingulidae</taxon>
        <taxon>Lingula</taxon>
    </lineage>
</organism>
<reference evidence="3" key="1">
    <citation type="submission" date="2025-08" db="UniProtKB">
        <authorList>
            <consortium name="RefSeq"/>
        </authorList>
    </citation>
    <scope>IDENTIFICATION</scope>
    <source>
        <tissue evidence="3">Gonads</tissue>
    </source>
</reference>
<evidence type="ECO:0000313" key="2">
    <source>
        <dbReference type="Proteomes" id="UP000085678"/>
    </source>
</evidence>
<dbReference type="Proteomes" id="UP000085678">
    <property type="component" value="Unplaced"/>
</dbReference>
<dbReference type="RefSeq" id="XP_013391137.1">
    <property type="nucleotide sequence ID" value="XM_013535683.2"/>
</dbReference>
<dbReference type="PANTHER" id="PTHR31751:SF42">
    <property type="entry name" value="PROTEIN CBG10204"/>
    <property type="match status" value="1"/>
</dbReference>
<dbReference type="InParanoid" id="A0A1S3HYN8"/>
<name>A0A1S3HYN8_LINAN</name>
<proteinExistence type="predicted"/>
<dbReference type="PANTHER" id="PTHR31751">
    <property type="entry name" value="SI:CH211-108C17.2-RELATED-RELATED"/>
    <property type="match status" value="1"/>
</dbReference>
<dbReference type="AlphaFoldDB" id="A0A1S3HYN8"/>
<evidence type="ECO:0000256" key="1">
    <source>
        <dbReference type="SAM" id="MobiDB-lite"/>
    </source>
</evidence>
<evidence type="ECO:0000313" key="3">
    <source>
        <dbReference type="RefSeq" id="XP_013391137.1"/>
    </source>
</evidence>
<accession>A0A1S3HYN8</accession>
<feature type="region of interest" description="Disordered" evidence="1">
    <location>
        <begin position="139"/>
        <end position="167"/>
    </location>
</feature>
<dbReference type="OrthoDB" id="10021186at2759"/>
<protein>
    <submittedName>
        <fullName evidence="3">Uncharacterized protein LOC106159403</fullName>
    </submittedName>
</protein>
<feature type="compositionally biased region" description="Acidic residues" evidence="1">
    <location>
        <begin position="147"/>
        <end position="167"/>
    </location>
</feature>
<dbReference type="GeneID" id="106159403"/>